<reference evidence="3" key="1">
    <citation type="submission" date="2016-09" db="EMBL/GenBank/DDBJ databases">
        <authorList>
            <person name="Wibberg D."/>
        </authorList>
    </citation>
    <scope>NUCLEOTIDE SEQUENCE [LARGE SCALE GENOMIC DNA]</scope>
</reference>
<proteinExistence type="predicted"/>
<gene>
    <name evidence="2" type="ORF">KARMA_2850</name>
</gene>
<sequence length="138" mass="15456">MSEAKQYYILQSKTYNAICALYLAAACAAYIFGITEAPIYDELTGGHFGTSSIALFLPLLVLNIGVIFFEFCRKRLLKKRGFTFENERSESSEFTLSPEELADAKARESHSKKVLLTLLGLIVFCLATIIYFAGGWKF</sequence>
<dbReference type="RefSeq" id="WP_072707375.1">
    <property type="nucleotide sequence ID" value="NZ_FMJB01000057.1"/>
</dbReference>
<dbReference type="AlphaFoldDB" id="A0A1M4N3W3"/>
<feature type="transmembrane region" description="Helical" evidence="1">
    <location>
        <begin position="53"/>
        <end position="72"/>
    </location>
</feature>
<keyword evidence="3" id="KW-1185">Reference proteome</keyword>
<evidence type="ECO:0000313" key="2">
    <source>
        <dbReference type="EMBL" id="SCM68625.1"/>
    </source>
</evidence>
<evidence type="ECO:0000256" key="1">
    <source>
        <dbReference type="SAM" id="Phobius"/>
    </source>
</evidence>
<name>A0A1M4N3W3_9RHOB</name>
<keyword evidence="1" id="KW-0472">Membrane</keyword>
<keyword evidence="1" id="KW-0812">Transmembrane</keyword>
<accession>A0A1M4N3W3</accession>
<evidence type="ECO:0000313" key="3">
    <source>
        <dbReference type="Proteomes" id="UP000184085"/>
    </source>
</evidence>
<feature type="transmembrane region" description="Helical" evidence="1">
    <location>
        <begin position="114"/>
        <end position="134"/>
    </location>
</feature>
<dbReference type="EMBL" id="FMJB01000057">
    <property type="protein sequence ID" value="SCM68625.1"/>
    <property type="molecule type" value="Genomic_DNA"/>
</dbReference>
<dbReference type="PROSITE" id="PS51257">
    <property type="entry name" value="PROKAR_LIPOPROTEIN"/>
    <property type="match status" value="1"/>
</dbReference>
<feature type="transmembrane region" description="Helical" evidence="1">
    <location>
        <begin position="15"/>
        <end position="33"/>
    </location>
</feature>
<dbReference type="Proteomes" id="UP000184085">
    <property type="component" value="Unassembled WGS sequence"/>
</dbReference>
<protein>
    <submittedName>
        <fullName evidence="2">Uncharacterized protein</fullName>
    </submittedName>
</protein>
<organism evidence="2 3">
    <name type="scientific">Donghicola eburneus</name>
    <dbReference type="NCBI Taxonomy" id="393278"/>
    <lineage>
        <taxon>Bacteria</taxon>
        <taxon>Pseudomonadati</taxon>
        <taxon>Pseudomonadota</taxon>
        <taxon>Alphaproteobacteria</taxon>
        <taxon>Rhodobacterales</taxon>
        <taxon>Roseobacteraceae</taxon>
        <taxon>Donghicola</taxon>
    </lineage>
</organism>
<keyword evidence="1" id="KW-1133">Transmembrane helix</keyword>